<dbReference type="InterPro" id="IPR001810">
    <property type="entry name" value="F-box_dom"/>
</dbReference>
<dbReference type="PROSITE" id="PS50181">
    <property type="entry name" value="FBOX"/>
    <property type="match status" value="1"/>
</dbReference>
<reference evidence="2 3" key="1">
    <citation type="journal article" date="1998" name="Science">
        <title>Genome sequence of the nematode C. elegans: a platform for investigating biology.</title>
        <authorList>
            <consortium name="The C. elegans sequencing consortium"/>
            <person name="Sulson J.E."/>
            <person name="Waterston R."/>
        </authorList>
    </citation>
    <scope>NUCLEOTIDE SEQUENCE [LARGE SCALE GENOMIC DNA]</scope>
    <source>
        <strain evidence="2 3">Bristol N2</strain>
    </source>
</reference>
<accession>A0A3B1DQT0</accession>
<organism evidence="2 3">
    <name type="scientific">Caenorhabditis elegans</name>
    <dbReference type="NCBI Taxonomy" id="6239"/>
    <lineage>
        <taxon>Eukaryota</taxon>
        <taxon>Metazoa</taxon>
        <taxon>Ecdysozoa</taxon>
        <taxon>Nematoda</taxon>
        <taxon>Chromadorea</taxon>
        <taxon>Rhabditida</taxon>
        <taxon>Rhabditina</taxon>
        <taxon>Rhabditomorpha</taxon>
        <taxon>Rhabditoidea</taxon>
        <taxon>Rhabditidae</taxon>
        <taxon>Peloderinae</taxon>
        <taxon>Caenorhabditis</taxon>
    </lineage>
</organism>
<dbReference type="Pfam" id="PF00646">
    <property type="entry name" value="F-box"/>
    <property type="match status" value="1"/>
</dbReference>
<dbReference type="PANTHER" id="PTHR22899:SF0">
    <property type="entry name" value="F-BOX ASSOCIATED DOMAIN-CONTAINING PROTEIN-RELATED"/>
    <property type="match status" value="1"/>
</dbReference>
<proteinExistence type="predicted"/>
<dbReference type="AGR" id="WB:WBGene00304173"/>
<evidence type="ECO:0000313" key="4">
    <source>
        <dbReference type="WormBase" id="F07E5.13"/>
    </source>
</evidence>
<sequence length="305" mass="35869">MPTIPFPILRLPNAILHKSLEQMSPIGLISLSVLSNHMKQLVTRSNNRNRFDGSIYATSPISLQMQTNNLHRYIEYAFEFNQLVLRIQDSHGIESATLTKPGFTEKLWIEHVVEVLFQNKGVALYFNEPFQLNIKEILKNININWIGTTFSEFVVWKFFEIFPSLEEVTFYEGPIPLSILSRNLNWLQINTKNATLDYALTLNCSTFSMYIISFTMKEINLFIKQWIRGCNPRLEMFQILHNDNERHLVSENVIFKGINIEKRNRIVEFDEREEYRIERFDGTEALVWINLNRSPFLWMAVQQVA</sequence>
<dbReference type="Proteomes" id="UP000001940">
    <property type="component" value="Chromosome II"/>
</dbReference>
<gene>
    <name evidence="2" type="ORF">CELE_F07E5.13</name>
    <name evidence="2 4" type="ORF">F07E5.13</name>
</gene>
<dbReference type="InParanoid" id="A0A3B1DQT0"/>
<keyword evidence="3" id="KW-1185">Reference proteome</keyword>
<feature type="domain" description="F-box" evidence="1">
    <location>
        <begin position="5"/>
        <end position="51"/>
    </location>
</feature>
<evidence type="ECO:0000259" key="1">
    <source>
        <dbReference type="PROSITE" id="PS50181"/>
    </source>
</evidence>
<protein>
    <submittedName>
        <fullName evidence="2">F-box domain-containing protein</fullName>
    </submittedName>
</protein>
<dbReference type="InterPro" id="IPR053222">
    <property type="entry name" value="Zygotic_Embryogenesis-Asso"/>
</dbReference>
<dbReference type="OrthoDB" id="5909261at2759"/>
<dbReference type="FunCoup" id="A0A3B1DQT0">
    <property type="interactions" value="811"/>
</dbReference>
<dbReference type="WormBase" id="F07E5.13">
    <property type="protein sequence ID" value="CE52804"/>
    <property type="gene ID" value="WBGene00304173"/>
</dbReference>
<dbReference type="EMBL" id="BX284602">
    <property type="protein sequence ID" value="VAY52123.1"/>
    <property type="molecule type" value="Genomic_DNA"/>
</dbReference>
<evidence type="ECO:0000313" key="3">
    <source>
        <dbReference type="Proteomes" id="UP000001940"/>
    </source>
</evidence>
<dbReference type="Bgee" id="WBGene00304173">
    <property type="expression patterns" value="Expressed in embryo and 2 other cell types or tissues"/>
</dbReference>
<dbReference type="InterPro" id="IPR012885">
    <property type="entry name" value="F-box_Sdz-33"/>
</dbReference>
<dbReference type="PANTHER" id="PTHR22899">
    <property type="entry name" value="CYCLIN-RELATED F-BOX FAMILY"/>
    <property type="match status" value="1"/>
</dbReference>
<evidence type="ECO:0000313" key="2">
    <source>
        <dbReference type="EMBL" id="VAY52123.1"/>
    </source>
</evidence>
<dbReference type="Pfam" id="PF07735">
    <property type="entry name" value="FBA_2"/>
    <property type="match status" value="1"/>
</dbReference>
<dbReference type="AlphaFoldDB" id="A0A3B1DQT0"/>
<name>A0A3B1DQT0_CAEEL</name>